<proteinExistence type="predicted"/>
<feature type="domain" description="RapZ C-terminal" evidence="1">
    <location>
        <begin position="2"/>
        <end position="116"/>
    </location>
</feature>
<dbReference type="Pfam" id="PF22740">
    <property type="entry name" value="PapZ_C"/>
    <property type="match status" value="1"/>
</dbReference>
<dbReference type="Proteomes" id="UP001348265">
    <property type="component" value="Unassembled WGS sequence"/>
</dbReference>
<keyword evidence="3" id="KW-1185">Reference proteome</keyword>
<dbReference type="InterPro" id="IPR053931">
    <property type="entry name" value="RapZ_C"/>
</dbReference>
<evidence type="ECO:0000313" key="3">
    <source>
        <dbReference type="Proteomes" id="UP001348265"/>
    </source>
</evidence>
<evidence type="ECO:0000259" key="1">
    <source>
        <dbReference type="Pfam" id="PF22740"/>
    </source>
</evidence>
<evidence type="ECO:0000313" key="2">
    <source>
        <dbReference type="EMBL" id="MEF3117594.1"/>
    </source>
</evidence>
<sequence length="124" mass="13307">MVITSYGTAHHDAPQDIRPVTVDASALPLPDAVSRAGRQHGGRDLAVRAFITRSPAGRSVIGQAMERIRQRIGPGGQIAVHVLSPHGQYRAPAVAEEIADRLRAAGIPVQVFHRHLKRPGPAPR</sequence>
<dbReference type="EMBL" id="JAVFKM010000020">
    <property type="protein sequence ID" value="MEF3117594.1"/>
    <property type="molecule type" value="Genomic_DNA"/>
</dbReference>
<comment type="caution">
    <text evidence="2">The sequence shown here is derived from an EMBL/GenBank/DDBJ whole genome shotgun (WGS) entry which is preliminary data.</text>
</comment>
<dbReference type="RefSeq" id="WP_331788967.1">
    <property type="nucleotide sequence ID" value="NZ_JAVFKM010000020.1"/>
</dbReference>
<reference evidence="2 3" key="1">
    <citation type="submission" date="2023-08" db="EMBL/GenBank/DDBJ databases">
        <authorList>
            <person name="Sharma P."/>
            <person name="Verma V."/>
            <person name="Mohan M.K."/>
            <person name="Dubey A.K."/>
        </authorList>
    </citation>
    <scope>NUCLEOTIDE SEQUENCE [LARGE SCALE GENOMIC DNA]</scope>
    <source>
        <strain evidence="2 3">ADP4</strain>
    </source>
</reference>
<gene>
    <name evidence="2" type="ORF">RB636_30925</name>
</gene>
<protein>
    <recommendedName>
        <fullName evidence="1">RapZ C-terminal domain-containing protein</fullName>
    </recommendedName>
</protein>
<organism evidence="2 3">
    <name type="scientific">Streptomyces chrestomyceticus</name>
    <dbReference type="NCBI Taxonomy" id="68185"/>
    <lineage>
        <taxon>Bacteria</taxon>
        <taxon>Bacillati</taxon>
        <taxon>Actinomycetota</taxon>
        <taxon>Actinomycetes</taxon>
        <taxon>Kitasatosporales</taxon>
        <taxon>Streptomycetaceae</taxon>
        <taxon>Streptomyces</taxon>
    </lineage>
</organism>
<name>A0ABU7X2N3_9ACTN</name>
<accession>A0ABU7X2N3</accession>